<dbReference type="CDD" id="cd11304">
    <property type="entry name" value="Cadherin_repeat"/>
    <property type="match status" value="3"/>
</dbReference>
<dbReference type="OrthoDB" id="6252479at2759"/>
<keyword evidence="2" id="KW-0812">Transmembrane</keyword>
<protein>
    <recommendedName>
        <fullName evidence="7">Cadherin domain-containing protein</fullName>
    </recommendedName>
</protein>
<dbReference type="SMART" id="SM00112">
    <property type="entry name" value="CA"/>
    <property type="match status" value="2"/>
</dbReference>
<feature type="signal peptide" evidence="6">
    <location>
        <begin position="1"/>
        <end position="28"/>
    </location>
</feature>
<dbReference type="Proteomes" id="UP000694390">
    <property type="component" value="Unassembled WGS sequence"/>
</dbReference>
<keyword evidence="6" id="KW-0732">Signal</keyword>
<evidence type="ECO:0000256" key="2">
    <source>
        <dbReference type="ARBA" id="ARBA00022692"/>
    </source>
</evidence>
<organism evidence="8 9">
    <name type="scientific">Gopherus evgoodei</name>
    <name type="common">Goodes thornscrub tortoise</name>
    <dbReference type="NCBI Taxonomy" id="1825980"/>
    <lineage>
        <taxon>Eukaryota</taxon>
        <taxon>Metazoa</taxon>
        <taxon>Chordata</taxon>
        <taxon>Craniata</taxon>
        <taxon>Vertebrata</taxon>
        <taxon>Euteleostomi</taxon>
        <taxon>Archelosauria</taxon>
        <taxon>Testudinata</taxon>
        <taxon>Testudines</taxon>
        <taxon>Cryptodira</taxon>
        <taxon>Durocryptodira</taxon>
        <taxon>Testudinoidea</taxon>
        <taxon>Testudinidae</taxon>
        <taxon>Gopherus</taxon>
    </lineage>
</organism>
<evidence type="ECO:0000256" key="6">
    <source>
        <dbReference type="SAM" id="SignalP"/>
    </source>
</evidence>
<name>A0A8C4VPX3_9SAUR</name>
<keyword evidence="3" id="KW-1133">Transmembrane helix</keyword>
<reference evidence="8" key="1">
    <citation type="submission" date="2025-08" db="UniProtKB">
        <authorList>
            <consortium name="Ensembl"/>
        </authorList>
    </citation>
    <scope>IDENTIFICATION</scope>
</reference>
<feature type="domain" description="Cadherin" evidence="7">
    <location>
        <begin position="305"/>
        <end position="352"/>
    </location>
</feature>
<feature type="chain" id="PRO_5034811905" description="Cadherin domain-containing protein" evidence="6">
    <location>
        <begin position="29"/>
        <end position="363"/>
    </location>
</feature>
<evidence type="ECO:0000256" key="5">
    <source>
        <dbReference type="PROSITE-ProRule" id="PRU00043"/>
    </source>
</evidence>
<evidence type="ECO:0000256" key="4">
    <source>
        <dbReference type="ARBA" id="ARBA00023136"/>
    </source>
</evidence>
<evidence type="ECO:0000256" key="1">
    <source>
        <dbReference type="ARBA" id="ARBA00004370"/>
    </source>
</evidence>
<accession>A0A8C4VPX3</accession>
<dbReference type="FunFam" id="2.60.40.60:FF:000015">
    <property type="entry name" value="FAT atypical cadherin 1"/>
    <property type="match status" value="1"/>
</dbReference>
<dbReference type="PANTHER" id="PTHR24026:SF49">
    <property type="entry name" value="PROTOCADHERIN FAT 3"/>
    <property type="match status" value="1"/>
</dbReference>
<reference evidence="8" key="2">
    <citation type="submission" date="2025-09" db="UniProtKB">
        <authorList>
            <consortium name="Ensembl"/>
        </authorList>
    </citation>
    <scope>IDENTIFICATION</scope>
</reference>
<dbReference type="FunFam" id="2.60.40.60:FF:000064">
    <property type="entry name" value="FAT atypical cadherin 1"/>
    <property type="match status" value="1"/>
</dbReference>
<sequence>MGCWSGTRPPLSCLTILLVKLLACVCQGLQGTIPLGFHFTHSIYNATVYENSAARTYVNSPSRMGITLEDLSWDIKYKIVSGDDEGFFKAEEVIIADFCFLRIRTKGGNSAILNREIQDNYLLVVKGSVRGEDLEAWTKVNIQVLDMNDLRPLFSPTTYSVTIAESTPLRTSIAQVTATDADIGGENGYITYSIASLNSLPFSINQFTGVISTSEELDFESSPEMRYSLVNDYNGRFEIDKASGTIRLNKELDYEKQQFYNLTVRAKDKGRPVSLSSVSFVEVEVVDVNENLYTPYFPDFAVIGTVKENSRTGTSVLQVIAQDEDSGRDGEIQYSIRDGSGLGRFSIDEETGKFRLLNLFYLL</sequence>
<dbReference type="Gene3D" id="2.60.40.60">
    <property type="entry name" value="Cadherins"/>
    <property type="match status" value="4"/>
</dbReference>
<dbReference type="SUPFAM" id="SSF49313">
    <property type="entry name" value="Cadherin-like"/>
    <property type="match status" value="4"/>
</dbReference>
<dbReference type="PANTHER" id="PTHR24026">
    <property type="entry name" value="FAT ATYPICAL CADHERIN-RELATED"/>
    <property type="match status" value="1"/>
</dbReference>
<dbReference type="PRINTS" id="PR00205">
    <property type="entry name" value="CADHERIN"/>
</dbReference>
<dbReference type="PROSITE" id="PS50268">
    <property type="entry name" value="CADHERIN_2"/>
    <property type="match status" value="3"/>
</dbReference>
<dbReference type="Pfam" id="PF00028">
    <property type="entry name" value="Cadherin"/>
    <property type="match status" value="3"/>
</dbReference>
<dbReference type="InterPro" id="IPR015919">
    <property type="entry name" value="Cadherin-like_sf"/>
</dbReference>
<evidence type="ECO:0000259" key="7">
    <source>
        <dbReference type="PROSITE" id="PS50268"/>
    </source>
</evidence>
<proteinExistence type="predicted"/>
<evidence type="ECO:0000313" key="9">
    <source>
        <dbReference type="Proteomes" id="UP000694390"/>
    </source>
</evidence>
<dbReference type="InterPro" id="IPR002126">
    <property type="entry name" value="Cadherin-like_dom"/>
</dbReference>
<feature type="domain" description="Cadherin" evidence="7">
    <location>
        <begin position="40"/>
        <end position="154"/>
    </location>
</feature>
<keyword evidence="5" id="KW-0106">Calcium</keyword>
<evidence type="ECO:0000256" key="3">
    <source>
        <dbReference type="ARBA" id="ARBA00022989"/>
    </source>
</evidence>
<dbReference type="GeneTree" id="ENSGT00940000154981"/>
<dbReference type="AlphaFoldDB" id="A0A8C4VPX3"/>
<dbReference type="GO" id="GO:0007156">
    <property type="term" value="P:homophilic cell adhesion via plasma membrane adhesion molecules"/>
    <property type="evidence" value="ECO:0007669"/>
    <property type="project" value="InterPro"/>
</dbReference>
<comment type="subcellular location">
    <subcellularLocation>
        <location evidence="1">Membrane</location>
    </subcellularLocation>
</comment>
<keyword evidence="9" id="KW-1185">Reference proteome</keyword>
<dbReference type="GO" id="GO:0016020">
    <property type="term" value="C:membrane"/>
    <property type="evidence" value="ECO:0007669"/>
    <property type="project" value="UniProtKB-SubCell"/>
</dbReference>
<dbReference type="Ensembl" id="ENSGEVT00005004178.1">
    <property type="protein sequence ID" value="ENSGEVP00005004000.1"/>
    <property type="gene ID" value="ENSGEVG00005002873.1"/>
</dbReference>
<feature type="domain" description="Cadherin" evidence="7">
    <location>
        <begin position="155"/>
        <end position="297"/>
    </location>
</feature>
<evidence type="ECO:0000313" key="8">
    <source>
        <dbReference type="Ensembl" id="ENSGEVP00005004000.1"/>
    </source>
</evidence>
<keyword evidence="4" id="KW-0472">Membrane</keyword>
<dbReference type="GO" id="GO:0005509">
    <property type="term" value="F:calcium ion binding"/>
    <property type="evidence" value="ECO:0007669"/>
    <property type="project" value="UniProtKB-UniRule"/>
</dbReference>